<dbReference type="Proteomes" id="UP000266313">
    <property type="component" value="Chromosome"/>
</dbReference>
<evidence type="ECO:0000256" key="1">
    <source>
        <dbReference type="SAM" id="Phobius"/>
    </source>
</evidence>
<accession>A0A250KYU8</accession>
<organism evidence="2 3">
    <name type="scientific">Methylocaldum marinum</name>
    <dbReference type="NCBI Taxonomy" id="1432792"/>
    <lineage>
        <taxon>Bacteria</taxon>
        <taxon>Pseudomonadati</taxon>
        <taxon>Pseudomonadota</taxon>
        <taxon>Gammaproteobacteria</taxon>
        <taxon>Methylococcales</taxon>
        <taxon>Methylococcaceae</taxon>
        <taxon>Methylocaldum</taxon>
    </lineage>
</organism>
<feature type="transmembrane region" description="Helical" evidence="1">
    <location>
        <begin position="46"/>
        <end position="69"/>
    </location>
</feature>
<dbReference type="EMBL" id="AP017928">
    <property type="protein sequence ID" value="BBA36161.1"/>
    <property type="molecule type" value="Genomic_DNA"/>
</dbReference>
<keyword evidence="1" id="KW-0812">Transmembrane</keyword>
<proteinExistence type="predicted"/>
<dbReference type="AlphaFoldDB" id="A0A250KYU8"/>
<sequence>MTEAFNKHISSRRLDWSAHFIRPMKLSSYQAGVNGERELFIESSSFAASAIAGTAAVNIGSAALGFLVLATPVGWVGLIVGGVAVAGVAAATSIWTNNIIKNNAGDVYDSILNRINYL</sequence>
<reference evidence="2 3" key="1">
    <citation type="submission" date="2016-12" db="EMBL/GenBank/DDBJ databases">
        <title>Genome sequencing of Methylocaldum marinum.</title>
        <authorList>
            <person name="Takeuchi M."/>
            <person name="Kamagata Y."/>
            <person name="Hiraoka S."/>
            <person name="Oshima K."/>
            <person name="Hattori M."/>
            <person name="Iwasaki W."/>
        </authorList>
    </citation>
    <scope>NUCLEOTIDE SEQUENCE [LARGE SCALE GENOMIC DNA]</scope>
    <source>
        <strain evidence="2 3">S8</strain>
    </source>
</reference>
<keyword evidence="3" id="KW-1185">Reference proteome</keyword>
<feature type="transmembrane region" description="Helical" evidence="1">
    <location>
        <begin position="75"/>
        <end position="95"/>
    </location>
</feature>
<protein>
    <submittedName>
        <fullName evidence="2">Uncharacterized protein</fullName>
    </submittedName>
</protein>
<dbReference type="KEGG" id="mmai:sS8_4231"/>
<keyword evidence="1" id="KW-0472">Membrane</keyword>
<evidence type="ECO:0000313" key="2">
    <source>
        <dbReference type="EMBL" id="BBA36161.1"/>
    </source>
</evidence>
<gene>
    <name evidence="2" type="ORF">sS8_4231</name>
</gene>
<evidence type="ECO:0000313" key="3">
    <source>
        <dbReference type="Proteomes" id="UP000266313"/>
    </source>
</evidence>
<keyword evidence="1" id="KW-1133">Transmembrane helix</keyword>
<name>A0A250KYU8_9GAMM</name>